<dbReference type="EMBL" id="VSRR010006308">
    <property type="protein sequence ID" value="MPC44490.1"/>
    <property type="molecule type" value="Genomic_DNA"/>
</dbReference>
<dbReference type="Proteomes" id="UP000324222">
    <property type="component" value="Unassembled WGS sequence"/>
</dbReference>
<feature type="compositionally biased region" description="Gly residues" evidence="1">
    <location>
        <begin position="252"/>
        <end position="270"/>
    </location>
</feature>
<comment type="caution">
    <text evidence="2">The sequence shown here is derived from an EMBL/GenBank/DDBJ whole genome shotgun (WGS) entry which is preliminary data.</text>
</comment>
<name>A0A5B7FA48_PORTR</name>
<protein>
    <submittedName>
        <fullName evidence="2">Uncharacterized protein</fullName>
    </submittedName>
</protein>
<reference evidence="2 3" key="1">
    <citation type="submission" date="2019-05" db="EMBL/GenBank/DDBJ databases">
        <title>Another draft genome of Portunus trituberculatus and its Hox gene families provides insights of decapod evolution.</title>
        <authorList>
            <person name="Jeong J.-H."/>
            <person name="Song I."/>
            <person name="Kim S."/>
            <person name="Choi T."/>
            <person name="Kim D."/>
            <person name="Ryu S."/>
            <person name="Kim W."/>
        </authorList>
    </citation>
    <scope>NUCLEOTIDE SEQUENCE [LARGE SCALE GENOMIC DNA]</scope>
    <source>
        <tissue evidence="2">Muscle</tissue>
    </source>
</reference>
<evidence type="ECO:0000256" key="1">
    <source>
        <dbReference type="SAM" id="MobiDB-lite"/>
    </source>
</evidence>
<evidence type="ECO:0000313" key="2">
    <source>
        <dbReference type="EMBL" id="MPC44490.1"/>
    </source>
</evidence>
<sequence>MTSAALSGGHLSERPGLTLTGHRGSKICLNIRGQVTRPDQNFEPRNVITRRGIMRATGAGETSITGAETRGGGGGCFASVAAMLRDGEGVGVVSVPLPCCRPSGGVVPGSSCRVPRRLREEANHEIAAHEEPPTKRYFPILGSHVKVKWKKKRIEKLGALTGGFTRGHEVAGSRPHVSNPRRKGSGHYPAHCPPWEPLTRPVTPAAGAPPARPPTIPPSLLTPLRQPLNLPLLPLSINFLTSPHPLLRDGGDGSGGSGAGAGDGDGRGCG</sequence>
<feature type="compositionally biased region" description="Low complexity" evidence="1">
    <location>
        <begin position="199"/>
        <end position="209"/>
    </location>
</feature>
<accession>A0A5B7FA48</accession>
<dbReference type="AlphaFoldDB" id="A0A5B7FA48"/>
<feature type="region of interest" description="Disordered" evidence="1">
    <location>
        <begin position="166"/>
        <end position="222"/>
    </location>
</feature>
<organism evidence="2 3">
    <name type="scientific">Portunus trituberculatus</name>
    <name type="common">Swimming crab</name>
    <name type="synonym">Neptunus trituberculatus</name>
    <dbReference type="NCBI Taxonomy" id="210409"/>
    <lineage>
        <taxon>Eukaryota</taxon>
        <taxon>Metazoa</taxon>
        <taxon>Ecdysozoa</taxon>
        <taxon>Arthropoda</taxon>
        <taxon>Crustacea</taxon>
        <taxon>Multicrustacea</taxon>
        <taxon>Malacostraca</taxon>
        <taxon>Eumalacostraca</taxon>
        <taxon>Eucarida</taxon>
        <taxon>Decapoda</taxon>
        <taxon>Pleocyemata</taxon>
        <taxon>Brachyura</taxon>
        <taxon>Eubrachyura</taxon>
        <taxon>Portunoidea</taxon>
        <taxon>Portunidae</taxon>
        <taxon>Portuninae</taxon>
        <taxon>Portunus</taxon>
    </lineage>
</organism>
<feature type="region of interest" description="Disordered" evidence="1">
    <location>
        <begin position="248"/>
        <end position="270"/>
    </location>
</feature>
<proteinExistence type="predicted"/>
<evidence type="ECO:0000313" key="3">
    <source>
        <dbReference type="Proteomes" id="UP000324222"/>
    </source>
</evidence>
<gene>
    <name evidence="2" type="ORF">E2C01_038163</name>
</gene>
<keyword evidence="3" id="KW-1185">Reference proteome</keyword>